<protein>
    <submittedName>
        <fullName evidence="1">Uncharacterized protein</fullName>
    </submittedName>
</protein>
<accession>A0A5B7JQE0</accession>
<gene>
    <name evidence="1" type="ORF">E2C01_091924</name>
</gene>
<evidence type="ECO:0000313" key="2">
    <source>
        <dbReference type="Proteomes" id="UP000324222"/>
    </source>
</evidence>
<reference evidence="1 2" key="1">
    <citation type="submission" date="2019-05" db="EMBL/GenBank/DDBJ databases">
        <title>Another draft genome of Portunus trituberculatus and its Hox gene families provides insights of decapod evolution.</title>
        <authorList>
            <person name="Jeong J.-H."/>
            <person name="Song I."/>
            <person name="Kim S."/>
            <person name="Choi T."/>
            <person name="Kim D."/>
            <person name="Ryu S."/>
            <person name="Kim W."/>
        </authorList>
    </citation>
    <scope>NUCLEOTIDE SEQUENCE [LARGE SCALE GENOMIC DNA]</scope>
    <source>
        <tissue evidence="1">Muscle</tissue>
    </source>
</reference>
<dbReference type="Proteomes" id="UP000324222">
    <property type="component" value="Unassembled WGS sequence"/>
</dbReference>
<dbReference type="AlphaFoldDB" id="A0A5B7JQE0"/>
<organism evidence="1 2">
    <name type="scientific">Portunus trituberculatus</name>
    <name type="common">Swimming crab</name>
    <name type="synonym">Neptunus trituberculatus</name>
    <dbReference type="NCBI Taxonomy" id="210409"/>
    <lineage>
        <taxon>Eukaryota</taxon>
        <taxon>Metazoa</taxon>
        <taxon>Ecdysozoa</taxon>
        <taxon>Arthropoda</taxon>
        <taxon>Crustacea</taxon>
        <taxon>Multicrustacea</taxon>
        <taxon>Malacostraca</taxon>
        <taxon>Eumalacostraca</taxon>
        <taxon>Eucarida</taxon>
        <taxon>Decapoda</taxon>
        <taxon>Pleocyemata</taxon>
        <taxon>Brachyura</taxon>
        <taxon>Eubrachyura</taxon>
        <taxon>Portunoidea</taxon>
        <taxon>Portunidae</taxon>
        <taxon>Portuninae</taxon>
        <taxon>Portunus</taxon>
    </lineage>
</organism>
<evidence type="ECO:0000313" key="1">
    <source>
        <dbReference type="EMBL" id="MPC96653.1"/>
    </source>
</evidence>
<proteinExistence type="predicted"/>
<name>A0A5B7JQE0_PORTR</name>
<sequence length="178" mass="20061">MTLGQSSPQLEGREGNIIRLPSRARKIYAETFHSLAVTCPRSYMILLRNTGKVLREEVDDSLRICQRSPSRQQIRLGGSRILPTNSADFVKDIRKRNAGINRRYISFPRGSLCLFQNGASPRSTASKSFQALLVPTMSPETRESCPFFFHSFSACCVPPRNGTFSKATGRPRDCLKRY</sequence>
<comment type="caution">
    <text evidence="1">The sequence shown here is derived from an EMBL/GenBank/DDBJ whole genome shotgun (WGS) entry which is preliminary data.</text>
</comment>
<dbReference type="EMBL" id="VSRR010106814">
    <property type="protein sequence ID" value="MPC96653.1"/>
    <property type="molecule type" value="Genomic_DNA"/>
</dbReference>
<keyword evidence="2" id="KW-1185">Reference proteome</keyword>